<feature type="transmembrane region" description="Helical" evidence="1">
    <location>
        <begin position="20"/>
        <end position="40"/>
    </location>
</feature>
<gene>
    <name evidence="2" type="ORF">H8D24_01410</name>
</gene>
<evidence type="ECO:0000313" key="3">
    <source>
        <dbReference type="Proteomes" id="UP000654401"/>
    </source>
</evidence>
<comment type="caution">
    <text evidence="2">The sequence shown here is derived from an EMBL/GenBank/DDBJ whole genome shotgun (WGS) entry which is preliminary data.</text>
</comment>
<organism evidence="2 3">
    <name type="scientific">Candidatus Thiopontia autotrophica</name>
    <dbReference type="NCBI Taxonomy" id="2841688"/>
    <lineage>
        <taxon>Bacteria</taxon>
        <taxon>Pseudomonadati</taxon>
        <taxon>Pseudomonadota</taxon>
        <taxon>Gammaproteobacteria</taxon>
        <taxon>Candidatus Thiopontia</taxon>
    </lineage>
</organism>
<name>A0A8J6NYD0_9GAMM</name>
<evidence type="ECO:0000256" key="1">
    <source>
        <dbReference type="SAM" id="Phobius"/>
    </source>
</evidence>
<dbReference type="InterPro" id="IPR012667">
    <property type="entry name" value="CbtB_put"/>
</dbReference>
<evidence type="ECO:0000313" key="2">
    <source>
        <dbReference type="EMBL" id="MBC8519053.1"/>
    </source>
</evidence>
<accession>A0A8J6NYD0</accession>
<keyword evidence="1" id="KW-1133">Transmembrane helix</keyword>
<sequence>MSSSSHIASTHGAVSENSQLPAVVGAVLLGLTILFAVGFMQGQADVAHNAAHDTRHSFAFPCH</sequence>
<keyword evidence="1" id="KW-0472">Membrane</keyword>
<dbReference type="Pfam" id="PF09489">
    <property type="entry name" value="CbtB"/>
    <property type="match status" value="1"/>
</dbReference>
<proteinExistence type="predicted"/>
<reference evidence="2 3" key="1">
    <citation type="submission" date="2020-08" db="EMBL/GenBank/DDBJ databases">
        <title>Bridging the membrane lipid divide: bacteria of the FCB group superphylum have the potential to synthesize archaeal ether lipids.</title>
        <authorList>
            <person name="Villanueva L."/>
            <person name="Von Meijenfeldt F.A.B."/>
            <person name="Westbye A.B."/>
            <person name="Yadav S."/>
            <person name="Hopmans E.C."/>
            <person name="Dutilh B.E."/>
            <person name="Sinninghe Damste J.S."/>
        </authorList>
    </citation>
    <scope>NUCLEOTIDE SEQUENCE [LARGE SCALE GENOMIC DNA]</scope>
    <source>
        <strain evidence="2">NIOZ-UU100</strain>
    </source>
</reference>
<keyword evidence="1" id="KW-0812">Transmembrane</keyword>
<dbReference type="AlphaFoldDB" id="A0A8J6NYD0"/>
<dbReference type="EMBL" id="JACNFK010000015">
    <property type="protein sequence ID" value="MBC8519053.1"/>
    <property type="molecule type" value="Genomic_DNA"/>
</dbReference>
<protein>
    <submittedName>
        <fullName evidence="2">CbtB-domain containing protein</fullName>
    </submittedName>
</protein>
<dbReference type="Proteomes" id="UP000654401">
    <property type="component" value="Unassembled WGS sequence"/>
</dbReference>